<reference evidence="3" key="3">
    <citation type="submission" date="2025-08" db="UniProtKB">
        <authorList>
            <consortium name="RefSeq"/>
        </authorList>
    </citation>
    <scope>IDENTIFICATION</scope>
    <source>
        <strain evidence="3">CBS 342.82</strain>
    </source>
</reference>
<keyword evidence="1" id="KW-0812">Transmembrane</keyword>
<dbReference type="GeneID" id="54356755"/>
<feature type="transmembrane region" description="Helical" evidence="1">
    <location>
        <begin position="246"/>
        <end position="268"/>
    </location>
</feature>
<organism evidence="3">
    <name type="scientific">Dissoconium aciculare CBS 342.82</name>
    <dbReference type="NCBI Taxonomy" id="1314786"/>
    <lineage>
        <taxon>Eukaryota</taxon>
        <taxon>Fungi</taxon>
        <taxon>Dikarya</taxon>
        <taxon>Ascomycota</taxon>
        <taxon>Pezizomycotina</taxon>
        <taxon>Dothideomycetes</taxon>
        <taxon>Dothideomycetidae</taxon>
        <taxon>Mycosphaerellales</taxon>
        <taxon>Dissoconiaceae</taxon>
        <taxon>Dissoconium</taxon>
    </lineage>
</organism>
<evidence type="ECO:0008006" key="4">
    <source>
        <dbReference type="Google" id="ProtNLM"/>
    </source>
</evidence>
<sequence length="333" mass="37676">MFTAAHLLLDRVNFSLPGRRWQLCEFDSLWIVPTFIKHDAQDALTARWTKAFPFFQPQSLAELAGDIISDTLQQLPDIESTKWTVVDFGSGRGGPVPIIETLTNHCRPLSRRAIEFRLSDIKPDLDAWMKHASQSHHLSFVPQPVDAANPGFPVISSTTPGDKQAALRKGFSSDGSKNFRLYCETFHQFDDRMALKVIESTLQTSDAFAIVDTRERRILSILAVLFETIVTLLCSVFWFSDDPTHLVFTYMVPLLPFIQYLDGIVGCLRRRSFEEMLRLFAAASGHKAVLREGGGRPTFACGEWSFREERHLHTWPLGYMQVVIGTKQPETSA</sequence>
<evidence type="ECO:0000313" key="3">
    <source>
        <dbReference type="RefSeq" id="XP_033463596.1"/>
    </source>
</evidence>
<name>A0A6J3MEY7_9PEZI</name>
<evidence type="ECO:0000256" key="1">
    <source>
        <dbReference type="SAM" id="Phobius"/>
    </source>
</evidence>
<reference evidence="3" key="2">
    <citation type="submission" date="2020-04" db="EMBL/GenBank/DDBJ databases">
        <authorList>
            <consortium name="NCBI Genome Project"/>
        </authorList>
    </citation>
    <scope>NUCLEOTIDE SEQUENCE</scope>
    <source>
        <strain evidence="3">CBS 342.82</strain>
    </source>
</reference>
<dbReference type="Proteomes" id="UP000504637">
    <property type="component" value="Unplaced"/>
</dbReference>
<keyword evidence="1" id="KW-1133">Transmembrane helix</keyword>
<proteinExistence type="predicted"/>
<reference evidence="3" key="1">
    <citation type="submission" date="2020-01" db="EMBL/GenBank/DDBJ databases">
        <authorList>
            <consortium name="DOE Joint Genome Institute"/>
            <person name="Haridas S."/>
            <person name="Albert R."/>
            <person name="Binder M."/>
            <person name="Bloem J."/>
            <person name="Labutti K."/>
            <person name="Salamov A."/>
            <person name="Andreopoulos B."/>
            <person name="Baker S.E."/>
            <person name="Barry K."/>
            <person name="Bills G."/>
            <person name="Bluhm B.H."/>
            <person name="Cannon C."/>
            <person name="Castanera R."/>
            <person name="Culley D.E."/>
            <person name="Daum C."/>
            <person name="Ezra D."/>
            <person name="Gonzalez J.B."/>
            <person name="Henrissat B."/>
            <person name="Kuo A."/>
            <person name="Liang C."/>
            <person name="Lipzen A."/>
            <person name="Lutzoni F."/>
            <person name="Magnuson J."/>
            <person name="Mondo S."/>
            <person name="Nolan M."/>
            <person name="Ohm R."/>
            <person name="Pangilinan J."/>
            <person name="Park H.-J."/>
            <person name="Ramirez L."/>
            <person name="Alfaro M."/>
            <person name="Sun H."/>
            <person name="Tritt A."/>
            <person name="Yoshinaga Y."/>
            <person name="Zwiers L.-H."/>
            <person name="Turgeon B.G."/>
            <person name="Goodwin S.B."/>
            <person name="Spatafora J.W."/>
            <person name="Crous P.W."/>
            <person name="Grigoriev I.V."/>
        </authorList>
    </citation>
    <scope>NUCLEOTIDE SEQUENCE</scope>
    <source>
        <strain evidence="3">CBS 342.82</strain>
    </source>
</reference>
<protein>
    <recommendedName>
        <fullName evidence="4">S-adenosyl-L-methionine-dependent methyltransferase</fullName>
    </recommendedName>
</protein>
<keyword evidence="1" id="KW-0472">Membrane</keyword>
<dbReference type="OrthoDB" id="2101715at2759"/>
<keyword evidence="2" id="KW-1185">Reference proteome</keyword>
<gene>
    <name evidence="3" type="ORF">K489DRAFT_119263</name>
</gene>
<accession>A0A6J3MEY7</accession>
<feature type="transmembrane region" description="Helical" evidence="1">
    <location>
        <begin position="218"/>
        <end position="240"/>
    </location>
</feature>
<evidence type="ECO:0000313" key="2">
    <source>
        <dbReference type="Proteomes" id="UP000504637"/>
    </source>
</evidence>
<dbReference type="AlphaFoldDB" id="A0A6J3MEY7"/>
<dbReference type="RefSeq" id="XP_033463596.1">
    <property type="nucleotide sequence ID" value="XM_033598956.1"/>
</dbReference>